<dbReference type="InterPro" id="IPR012337">
    <property type="entry name" value="RNaseH-like_sf"/>
</dbReference>
<comment type="subunit">
    <text evidence="2">DNA polymerase III contains a core (composed of alpha, epsilon and theta chains) that associates with a tau subunit. This core dimerizes to form the POLIII' complex. PolIII' associates with the gamma complex (composed of gamma, delta, delta', psi and chi chains) and with the beta chain to form the complete DNA polymerase III complex.</text>
</comment>
<dbReference type="SMART" id="SM00479">
    <property type="entry name" value="EXOIII"/>
    <property type="match status" value="1"/>
</dbReference>
<dbReference type="InterPro" id="IPR036397">
    <property type="entry name" value="RNaseH_sf"/>
</dbReference>
<proteinExistence type="predicted"/>
<dbReference type="PANTHER" id="PTHR30231:SF42">
    <property type="entry name" value="EXONUCLEASE"/>
    <property type="match status" value="1"/>
</dbReference>
<evidence type="ECO:0000313" key="4">
    <source>
        <dbReference type="EMBL" id="KIO42954.1"/>
    </source>
</evidence>
<gene>
    <name evidence="4" type="ORF">BA92_13940</name>
    <name evidence="5" type="ORF">IE90_05285</name>
</gene>
<evidence type="ECO:0000313" key="6">
    <source>
        <dbReference type="Proteomes" id="UP000031937"/>
    </source>
</evidence>
<reference evidence="5 6" key="2">
    <citation type="submission" date="2014-07" db="EMBL/GenBank/DDBJ databases">
        <title>Porphyromonadaceae bacterium OUH 334697 = ATCC BAA-2682 = DSM 28341 draft genome.</title>
        <authorList>
            <person name="Sydenham T.V."/>
            <person name="Hasman H."/>
            <person name="Justesen U.S."/>
        </authorList>
    </citation>
    <scope>NUCLEOTIDE SEQUENCE [LARGE SCALE GENOMIC DNA]</scope>
    <source>
        <strain evidence="5 6">OUH 334697</strain>
    </source>
</reference>
<dbReference type="EMBL" id="JPIT01000016">
    <property type="protein sequence ID" value="KIO46212.1"/>
    <property type="molecule type" value="Genomic_DNA"/>
</dbReference>
<dbReference type="SUPFAM" id="SSF53098">
    <property type="entry name" value="Ribonuclease H-like"/>
    <property type="match status" value="1"/>
</dbReference>
<sequence length="166" mass="19279">MLDFTAIDFETANRYPTSACAIGLVQVRNGKIVNEFFRLIKPEPYFFYRKFIDIHGITPEQVADAPLFEELWGEIASFLDTDALVAHNASFDMRVLKACLERADIYTRLPQHYCTYQLTRRYIKELPNYRLNTVCDYFGIALNHHEALSDARGAAQIMLQLENYKK</sequence>
<dbReference type="Proteomes" id="UP000031937">
    <property type="component" value="Unassembled WGS sequence"/>
</dbReference>
<dbReference type="AlphaFoldDB" id="A0A0C3RDP9"/>
<evidence type="ECO:0000256" key="2">
    <source>
        <dbReference type="ARBA" id="ARBA00026073"/>
    </source>
</evidence>
<dbReference type="OrthoDB" id="9803913at2"/>
<evidence type="ECO:0000313" key="5">
    <source>
        <dbReference type="EMBL" id="KIO46212.1"/>
    </source>
</evidence>
<dbReference type="GO" id="GO:0005829">
    <property type="term" value="C:cytosol"/>
    <property type="evidence" value="ECO:0007669"/>
    <property type="project" value="TreeGrafter"/>
</dbReference>
<protein>
    <submittedName>
        <fullName evidence="4">DNA polymerase III</fullName>
    </submittedName>
</protein>
<evidence type="ECO:0000256" key="1">
    <source>
        <dbReference type="ARBA" id="ARBA00025483"/>
    </source>
</evidence>
<evidence type="ECO:0000313" key="7">
    <source>
        <dbReference type="Proteomes" id="UP000031980"/>
    </source>
</evidence>
<dbReference type="FunFam" id="3.30.420.10:FF:000045">
    <property type="entry name" value="3'-5' exonuclease DinG"/>
    <property type="match status" value="1"/>
</dbReference>
<comment type="caution">
    <text evidence="4">The sequence shown here is derived from an EMBL/GenBank/DDBJ whole genome shotgun (WGS) entry which is preliminary data.</text>
</comment>
<dbReference type="GO" id="GO:0003676">
    <property type="term" value="F:nucleic acid binding"/>
    <property type="evidence" value="ECO:0007669"/>
    <property type="project" value="InterPro"/>
</dbReference>
<organism evidence="4 7">
    <name type="scientific">Sanguibacteroides justesenii</name>
    <dbReference type="NCBI Taxonomy" id="1547597"/>
    <lineage>
        <taxon>Bacteria</taxon>
        <taxon>Pseudomonadati</taxon>
        <taxon>Bacteroidota</taxon>
        <taxon>Bacteroidia</taxon>
        <taxon>Bacteroidales</taxon>
        <taxon>Porphyromonadaceae</taxon>
        <taxon>Sanguibacteroides</taxon>
    </lineage>
</organism>
<keyword evidence="7" id="KW-1185">Reference proteome</keyword>
<dbReference type="RefSeq" id="WP_041502827.1">
    <property type="nucleotide sequence ID" value="NZ_JPIT01000016.1"/>
</dbReference>
<dbReference type="CDD" id="cd06130">
    <property type="entry name" value="DNA_pol_III_epsilon_like"/>
    <property type="match status" value="1"/>
</dbReference>
<feature type="domain" description="Exonuclease" evidence="3">
    <location>
        <begin position="3"/>
        <end position="166"/>
    </location>
</feature>
<accession>A0A0C3RDP9</accession>
<dbReference type="InterPro" id="IPR013520">
    <property type="entry name" value="Ribonucl_H"/>
</dbReference>
<dbReference type="GO" id="GO:0006259">
    <property type="term" value="P:DNA metabolic process"/>
    <property type="evidence" value="ECO:0007669"/>
    <property type="project" value="UniProtKB-ARBA"/>
</dbReference>
<reference evidence="4 7" key="1">
    <citation type="submission" date="2014-07" db="EMBL/GenBank/DDBJ databases">
        <title>Porphyromonadaceae bacterium OUH 308042 = ATCC BAA-2681 = DSM 28342 draft genome.</title>
        <authorList>
            <person name="Sydenham T.V."/>
            <person name="Hasman H."/>
            <person name="Justensen U.S."/>
        </authorList>
    </citation>
    <scope>NUCLEOTIDE SEQUENCE [LARGE SCALE GENOMIC DNA]</scope>
    <source>
        <strain evidence="4 7">OUH 308042</strain>
    </source>
</reference>
<dbReference type="Proteomes" id="UP000031980">
    <property type="component" value="Unassembled WGS sequence"/>
</dbReference>
<dbReference type="PANTHER" id="PTHR30231">
    <property type="entry name" value="DNA POLYMERASE III SUBUNIT EPSILON"/>
    <property type="match status" value="1"/>
</dbReference>
<name>A0A0C3RDP9_9PORP</name>
<dbReference type="EMBL" id="JPIU01000049">
    <property type="protein sequence ID" value="KIO42954.1"/>
    <property type="molecule type" value="Genomic_DNA"/>
</dbReference>
<dbReference type="Pfam" id="PF00929">
    <property type="entry name" value="RNase_T"/>
    <property type="match status" value="1"/>
</dbReference>
<evidence type="ECO:0000259" key="3">
    <source>
        <dbReference type="SMART" id="SM00479"/>
    </source>
</evidence>
<dbReference type="GO" id="GO:0008408">
    <property type="term" value="F:3'-5' exonuclease activity"/>
    <property type="evidence" value="ECO:0007669"/>
    <property type="project" value="TreeGrafter"/>
</dbReference>
<dbReference type="Gene3D" id="3.30.420.10">
    <property type="entry name" value="Ribonuclease H-like superfamily/Ribonuclease H"/>
    <property type="match status" value="1"/>
</dbReference>
<comment type="function">
    <text evidence="1">DNA polymerase III is a complex, multichain enzyme responsible for most of the replicative synthesis in bacteria. The epsilon subunit contain the editing function and is a proofreading 3'-5' exonuclease.</text>
</comment>